<name>A0A0E9QBT9_ANGAN</name>
<reference evidence="1" key="2">
    <citation type="journal article" date="2015" name="Fish Shellfish Immunol.">
        <title>Early steps in the European eel (Anguilla anguilla)-Vibrio vulnificus interaction in the gills: Role of the RtxA13 toxin.</title>
        <authorList>
            <person name="Callol A."/>
            <person name="Pajuelo D."/>
            <person name="Ebbesson L."/>
            <person name="Teles M."/>
            <person name="MacKenzie S."/>
            <person name="Amaro C."/>
        </authorList>
    </citation>
    <scope>NUCLEOTIDE SEQUENCE</scope>
</reference>
<sequence>MSSVNVLWGKKHTRTSCIFMTHKTPQMWTRVTNLMTLDST</sequence>
<proteinExistence type="predicted"/>
<organism evidence="1">
    <name type="scientific">Anguilla anguilla</name>
    <name type="common">European freshwater eel</name>
    <name type="synonym">Muraena anguilla</name>
    <dbReference type="NCBI Taxonomy" id="7936"/>
    <lineage>
        <taxon>Eukaryota</taxon>
        <taxon>Metazoa</taxon>
        <taxon>Chordata</taxon>
        <taxon>Craniata</taxon>
        <taxon>Vertebrata</taxon>
        <taxon>Euteleostomi</taxon>
        <taxon>Actinopterygii</taxon>
        <taxon>Neopterygii</taxon>
        <taxon>Teleostei</taxon>
        <taxon>Anguilliformes</taxon>
        <taxon>Anguillidae</taxon>
        <taxon>Anguilla</taxon>
    </lineage>
</organism>
<dbReference type="EMBL" id="GBXM01094251">
    <property type="protein sequence ID" value="JAH14326.1"/>
    <property type="molecule type" value="Transcribed_RNA"/>
</dbReference>
<reference evidence="1" key="1">
    <citation type="submission" date="2014-11" db="EMBL/GenBank/DDBJ databases">
        <authorList>
            <person name="Amaro Gonzalez C."/>
        </authorList>
    </citation>
    <scope>NUCLEOTIDE SEQUENCE</scope>
</reference>
<accession>A0A0E9QBT9</accession>
<evidence type="ECO:0000313" key="1">
    <source>
        <dbReference type="EMBL" id="JAH14326.1"/>
    </source>
</evidence>
<protein>
    <submittedName>
        <fullName evidence="1">Uncharacterized protein</fullName>
    </submittedName>
</protein>
<dbReference type="AlphaFoldDB" id="A0A0E9QBT9"/>